<keyword evidence="2" id="KW-0677">Repeat</keyword>
<reference evidence="6 7" key="1">
    <citation type="submission" date="2019-02" db="EMBL/GenBank/DDBJ databases">
        <title>Deep-cultivation of Planctomycetes and their phenomic and genomic characterization uncovers novel biology.</title>
        <authorList>
            <person name="Wiegand S."/>
            <person name="Jogler M."/>
            <person name="Boedeker C."/>
            <person name="Pinto D."/>
            <person name="Vollmers J."/>
            <person name="Rivas-Marin E."/>
            <person name="Kohn T."/>
            <person name="Peeters S.H."/>
            <person name="Heuer A."/>
            <person name="Rast P."/>
            <person name="Oberbeckmann S."/>
            <person name="Bunk B."/>
            <person name="Jeske O."/>
            <person name="Meyerdierks A."/>
            <person name="Storesund J.E."/>
            <person name="Kallscheuer N."/>
            <person name="Luecker S."/>
            <person name="Lage O.M."/>
            <person name="Pohl T."/>
            <person name="Merkel B.J."/>
            <person name="Hornburger P."/>
            <person name="Mueller R.-W."/>
            <person name="Bruemmer F."/>
            <person name="Labrenz M."/>
            <person name="Spormann A.M."/>
            <person name="Op den Camp H."/>
            <person name="Overmann J."/>
            <person name="Amann R."/>
            <person name="Jetten M.S.M."/>
            <person name="Mascher T."/>
            <person name="Medema M.H."/>
            <person name="Devos D.P."/>
            <person name="Kaster A.-K."/>
            <person name="Ovreas L."/>
            <person name="Rohde M."/>
            <person name="Galperin M.Y."/>
            <person name="Jogler C."/>
        </authorList>
    </citation>
    <scope>NUCLEOTIDE SEQUENCE [LARGE SCALE GENOMIC DNA]</scope>
    <source>
        <strain evidence="6 7">Mal4</strain>
    </source>
</reference>
<keyword evidence="7" id="KW-1185">Reference proteome</keyword>
<dbReference type="InterPro" id="IPR011600">
    <property type="entry name" value="Pept_C14_caspase"/>
</dbReference>
<dbReference type="SUPFAM" id="SSF50978">
    <property type="entry name" value="WD40 repeat-like"/>
    <property type="match status" value="1"/>
</dbReference>
<keyword evidence="1 3" id="KW-0853">WD repeat</keyword>
<dbReference type="Gene3D" id="2.30.42.10">
    <property type="match status" value="1"/>
</dbReference>
<name>A0A517ZA87_9PLAN</name>
<dbReference type="InterPro" id="IPR018247">
    <property type="entry name" value="EF_Hand_1_Ca_BS"/>
</dbReference>
<dbReference type="KEGG" id="mri:Mal4_37390"/>
<dbReference type="PANTHER" id="PTHR19879:SF9">
    <property type="entry name" value="TRANSCRIPTION INITIATION FACTOR TFIID SUBUNIT 5"/>
    <property type="match status" value="1"/>
</dbReference>
<dbReference type="PROSITE" id="PS00018">
    <property type="entry name" value="EF_HAND_1"/>
    <property type="match status" value="1"/>
</dbReference>
<dbReference type="GO" id="GO:0006508">
    <property type="term" value="P:proteolysis"/>
    <property type="evidence" value="ECO:0007669"/>
    <property type="project" value="InterPro"/>
</dbReference>
<dbReference type="Pfam" id="PF00656">
    <property type="entry name" value="Peptidase_C14"/>
    <property type="match status" value="1"/>
</dbReference>
<evidence type="ECO:0000256" key="1">
    <source>
        <dbReference type="ARBA" id="ARBA00022574"/>
    </source>
</evidence>
<dbReference type="GO" id="GO:0004197">
    <property type="term" value="F:cysteine-type endopeptidase activity"/>
    <property type="evidence" value="ECO:0007669"/>
    <property type="project" value="InterPro"/>
</dbReference>
<dbReference type="InterPro" id="IPR036034">
    <property type="entry name" value="PDZ_sf"/>
</dbReference>
<evidence type="ECO:0000256" key="3">
    <source>
        <dbReference type="PROSITE-ProRule" id="PRU00221"/>
    </source>
</evidence>
<organism evidence="6 7">
    <name type="scientific">Maioricimonas rarisocia</name>
    <dbReference type="NCBI Taxonomy" id="2528026"/>
    <lineage>
        <taxon>Bacteria</taxon>
        <taxon>Pseudomonadati</taxon>
        <taxon>Planctomycetota</taxon>
        <taxon>Planctomycetia</taxon>
        <taxon>Planctomycetales</taxon>
        <taxon>Planctomycetaceae</taxon>
        <taxon>Maioricimonas</taxon>
    </lineage>
</organism>
<sequence length="1139" mass="127286">MIWVTRGGLMLRIRHAAFWSVLWTVLIPGGPFAEVGLAQDDRATVPEPPILVLDTQGFAGSDVRALAFSDDEAWLAVGGGKEVRVWNLETGELAHTLRGYREPESFKVGTINALSFSPNGRYLVVGVTDNYEAGTTRIFDLQDPRQEMKLLPGHTGCTLGAAFSPNGRYLTTYSCSNLLEVHEVDIEAGDVELVCKVPLDWNNREKVDAIRQAGDFFGFPLDDNWILLRRKGQQFVVSLSTGEIVDDNRRWPADIRRLLSVEHDLRGPDRTHPEYTTNTALDLRADRWRVRGGLTRNDGTAERWIAVWSGLRVTPATVYRNHRYTPTRITVSKSGRLVASADALGEIHVWEAATGRRHHWLRPSNRELYGVKWEQDGGSVRFADEHFGRDRYHYNSFGPLANRFDLNLRYEEALPAPPISPNESHRRGQPVRILAGRYRVELKATHESVRASARPKKSGQAMRWYLRATVTDISGGQSGQEPVLRELNCGFDRPMSFAFLPERDATVARLVVGTEGGQLAELALEIKSDGNGRHSVGNLVTIRSFAGHSSFITGLDVDPTGRLLASSATDGTIRFWNIGPPREGCDVPIYTEGNRVTGAKDPSLIGPVAIESGDLLLRFDGQSFYERKRLIAAGRYHVGDKVPLEFLRGDQRMQTVATLVPAPAIQEPVVTLFFSRDGEWIAWTPQGYYDTSPQGEEYIGWHLNRGREQPAEFYRVAQFREMLHRPDILLEALRSADAESAPVVANRRLSPGPTPPGDALDLRSRKQLDAVLPPVLRIIDPTGAVTTDGDKVTLQFEVTSSPASGRIKPRIAVNGRPAQASFLTQTGLVNLPEADRVRLTYRTEIEVSDEENVVTVTAEGRNTASESHKVLVRRAGTEPVDENLPRLFILAVGIAEHQLGQLQLQYADDDAREFAAAFRDQQRRRFREVQTRVIVDDEATVKNIKDGMEWLSIHARDPRDTALVFFSGHSMYDDFGDWRFLTHDVADLQRLESSTLTHDEINNWFHRRVLANAILFVDTCHAAGVTGAGRAKGRPVRPDPWTGSGRLILASSLPDEISLELPRLEHGAFTAAILRALREPARSDRNADRFLTFHELEGFVLEEVPRLTRKKQHPAAHKPGTVSDMVLYEFSDRANLVGR</sequence>
<evidence type="ECO:0000313" key="7">
    <source>
        <dbReference type="Proteomes" id="UP000320496"/>
    </source>
</evidence>
<dbReference type="Pfam" id="PF00400">
    <property type="entry name" value="WD40"/>
    <property type="match status" value="2"/>
</dbReference>
<dbReference type="Gene3D" id="2.130.10.10">
    <property type="entry name" value="YVTN repeat-like/Quinoprotein amine dehydrogenase"/>
    <property type="match status" value="3"/>
</dbReference>
<gene>
    <name evidence="6" type="ORF">Mal4_37390</name>
</gene>
<dbReference type="InterPro" id="IPR001680">
    <property type="entry name" value="WD40_rpt"/>
</dbReference>
<dbReference type="InterPro" id="IPR013979">
    <property type="entry name" value="TIF_beta_prop-like"/>
</dbReference>
<dbReference type="EMBL" id="CP036275">
    <property type="protein sequence ID" value="QDU39395.1"/>
    <property type="molecule type" value="Genomic_DNA"/>
</dbReference>
<evidence type="ECO:0000259" key="4">
    <source>
        <dbReference type="Pfam" id="PF00656"/>
    </source>
</evidence>
<feature type="repeat" description="WD" evidence="3">
    <location>
        <begin position="545"/>
        <end position="578"/>
    </location>
</feature>
<dbReference type="OrthoDB" id="248495at2"/>
<proteinExistence type="predicted"/>
<dbReference type="InterPro" id="IPR019775">
    <property type="entry name" value="WD40_repeat_CS"/>
</dbReference>
<dbReference type="PANTHER" id="PTHR19879">
    <property type="entry name" value="TRANSCRIPTION INITIATION FACTOR TFIID"/>
    <property type="match status" value="1"/>
</dbReference>
<dbReference type="InterPro" id="IPR036322">
    <property type="entry name" value="WD40_repeat_dom_sf"/>
</dbReference>
<protein>
    <submittedName>
        <fullName evidence="6">WD domain, G-beta repeat</fullName>
    </submittedName>
</protein>
<dbReference type="InterPro" id="IPR015943">
    <property type="entry name" value="WD40/YVTN_repeat-like_dom_sf"/>
</dbReference>
<dbReference type="AlphaFoldDB" id="A0A517ZA87"/>
<feature type="domain" description="Peptidase C14 caspase" evidence="4">
    <location>
        <begin position="892"/>
        <end position="1115"/>
    </location>
</feature>
<accession>A0A517ZA87</accession>
<feature type="domain" description="Translation initiation factor beta propellor-like" evidence="5">
    <location>
        <begin position="105"/>
        <end position="181"/>
    </location>
</feature>
<dbReference type="SMART" id="SM00320">
    <property type="entry name" value="WD40"/>
    <property type="match status" value="5"/>
</dbReference>
<evidence type="ECO:0000259" key="5">
    <source>
        <dbReference type="Pfam" id="PF08662"/>
    </source>
</evidence>
<dbReference type="Pfam" id="PF08662">
    <property type="entry name" value="eIF2A"/>
    <property type="match status" value="1"/>
</dbReference>
<evidence type="ECO:0000256" key="2">
    <source>
        <dbReference type="ARBA" id="ARBA00022737"/>
    </source>
</evidence>
<dbReference type="PROSITE" id="PS50294">
    <property type="entry name" value="WD_REPEATS_REGION"/>
    <property type="match status" value="1"/>
</dbReference>
<dbReference type="PROSITE" id="PS00678">
    <property type="entry name" value="WD_REPEATS_1"/>
    <property type="match status" value="1"/>
</dbReference>
<dbReference type="Proteomes" id="UP000320496">
    <property type="component" value="Chromosome"/>
</dbReference>
<evidence type="ECO:0000313" key="6">
    <source>
        <dbReference type="EMBL" id="QDU39395.1"/>
    </source>
</evidence>
<dbReference type="Gene3D" id="3.40.50.1460">
    <property type="match status" value="1"/>
</dbReference>
<dbReference type="PROSITE" id="PS50082">
    <property type="entry name" value="WD_REPEATS_2"/>
    <property type="match status" value="1"/>
</dbReference>